<dbReference type="GO" id="GO:0016020">
    <property type="term" value="C:membrane"/>
    <property type="evidence" value="ECO:0007669"/>
    <property type="project" value="UniProtKB-SubCell"/>
</dbReference>
<evidence type="ECO:0000256" key="4">
    <source>
        <dbReference type="ARBA" id="ARBA00023136"/>
    </source>
</evidence>
<keyword evidence="4" id="KW-0472">Membrane</keyword>
<sequence length="142" mass="15104">SFAVFRADLVASLAVPQGISYAHPCPHHRTLLELCAAVGVRDARELKGLDGGVAAYIDHVGEGSESHGESEAVLPFQLAITATFFAGVFEASLGFLRLGFIVDFLSHATIVGCMSGAATWRRESGILARLLLSLLPPHHQIL</sequence>
<feature type="domain" description="SLC26A/SulP transporter" evidence="5">
    <location>
        <begin position="71"/>
        <end position="119"/>
    </location>
</feature>
<evidence type="ECO:0000256" key="1">
    <source>
        <dbReference type="ARBA" id="ARBA00004141"/>
    </source>
</evidence>
<dbReference type="PANTHER" id="PTHR11814">
    <property type="entry name" value="SULFATE TRANSPORTER"/>
    <property type="match status" value="1"/>
</dbReference>
<evidence type="ECO:0000313" key="6">
    <source>
        <dbReference type="EMBL" id="CAI0559410.1"/>
    </source>
</evidence>
<evidence type="ECO:0000256" key="2">
    <source>
        <dbReference type="ARBA" id="ARBA00022692"/>
    </source>
</evidence>
<dbReference type="InterPro" id="IPR001902">
    <property type="entry name" value="SLC26A/SulP_fam"/>
</dbReference>
<dbReference type="GO" id="GO:0055085">
    <property type="term" value="P:transmembrane transport"/>
    <property type="evidence" value="ECO:0007669"/>
    <property type="project" value="InterPro"/>
</dbReference>
<feature type="non-terminal residue" evidence="6">
    <location>
        <position position="1"/>
    </location>
</feature>
<dbReference type="EMBL" id="CAMGYJ010000011">
    <property type="protein sequence ID" value="CAI0559410.1"/>
    <property type="molecule type" value="Genomic_DNA"/>
</dbReference>
<accession>A0AAV0RP98</accession>
<gene>
    <name evidence="6" type="ORF">LITE_LOCUS49197</name>
</gene>
<reference evidence="6" key="1">
    <citation type="submission" date="2022-08" db="EMBL/GenBank/DDBJ databases">
        <authorList>
            <person name="Gutierrez-Valencia J."/>
        </authorList>
    </citation>
    <scope>NUCLEOTIDE SEQUENCE</scope>
</reference>
<comment type="subcellular location">
    <subcellularLocation>
        <location evidence="1">Membrane</location>
        <topology evidence="1">Multi-pass membrane protein</topology>
    </subcellularLocation>
</comment>
<dbReference type="Pfam" id="PF00916">
    <property type="entry name" value="Sulfate_transp"/>
    <property type="match status" value="1"/>
</dbReference>
<evidence type="ECO:0000259" key="5">
    <source>
        <dbReference type="Pfam" id="PF00916"/>
    </source>
</evidence>
<name>A0AAV0RP98_9ROSI</name>
<keyword evidence="2" id="KW-0812">Transmembrane</keyword>
<organism evidence="6 7">
    <name type="scientific">Linum tenue</name>
    <dbReference type="NCBI Taxonomy" id="586396"/>
    <lineage>
        <taxon>Eukaryota</taxon>
        <taxon>Viridiplantae</taxon>
        <taxon>Streptophyta</taxon>
        <taxon>Embryophyta</taxon>
        <taxon>Tracheophyta</taxon>
        <taxon>Spermatophyta</taxon>
        <taxon>Magnoliopsida</taxon>
        <taxon>eudicotyledons</taxon>
        <taxon>Gunneridae</taxon>
        <taxon>Pentapetalae</taxon>
        <taxon>rosids</taxon>
        <taxon>fabids</taxon>
        <taxon>Malpighiales</taxon>
        <taxon>Linaceae</taxon>
        <taxon>Linum</taxon>
    </lineage>
</organism>
<feature type="non-terminal residue" evidence="6">
    <location>
        <position position="142"/>
    </location>
</feature>
<evidence type="ECO:0000313" key="7">
    <source>
        <dbReference type="Proteomes" id="UP001154282"/>
    </source>
</evidence>
<proteinExistence type="predicted"/>
<keyword evidence="7" id="KW-1185">Reference proteome</keyword>
<keyword evidence="3" id="KW-1133">Transmembrane helix</keyword>
<evidence type="ECO:0000256" key="3">
    <source>
        <dbReference type="ARBA" id="ARBA00022989"/>
    </source>
</evidence>
<dbReference type="Proteomes" id="UP001154282">
    <property type="component" value="Unassembled WGS sequence"/>
</dbReference>
<dbReference type="AlphaFoldDB" id="A0AAV0RP98"/>
<protein>
    <recommendedName>
        <fullName evidence="5">SLC26A/SulP transporter domain-containing protein</fullName>
    </recommendedName>
</protein>
<comment type="caution">
    <text evidence="6">The sequence shown here is derived from an EMBL/GenBank/DDBJ whole genome shotgun (WGS) entry which is preliminary data.</text>
</comment>
<dbReference type="InterPro" id="IPR011547">
    <property type="entry name" value="SLC26A/SulP_dom"/>
</dbReference>